<evidence type="ECO:0000313" key="2">
    <source>
        <dbReference type="EMBL" id="KAJ5308492.1"/>
    </source>
</evidence>
<feature type="region of interest" description="Disordered" evidence="1">
    <location>
        <begin position="628"/>
        <end position="652"/>
    </location>
</feature>
<feature type="compositionally biased region" description="Polar residues" evidence="1">
    <location>
        <begin position="556"/>
        <end position="569"/>
    </location>
</feature>
<feature type="compositionally biased region" description="Polar residues" evidence="1">
    <location>
        <begin position="538"/>
        <end position="549"/>
    </location>
</feature>
<evidence type="ECO:0000256" key="1">
    <source>
        <dbReference type="SAM" id="MobiDB-lite"/>
    </source>
</evidence>
<proteinExistence type="predicted"/>
<feature type="region of interest" description="Disordered" evidence="1">
    <location>
        <begin position="30"/>
        <end position="80"/>
    </location>
</feature>
<reference evidence="2" key="2">
    <citation type="journal article" date="2023" name="IMA Fungus">
        <title>Comparative genomic study of the Penicillium genus elucidates a diverse pangenome and 15 lateral gene transfer events.</title>
        <authorList>
            <person name="Petersen C."/>
            <person name="Sorensen T."/>
            <person name="Nielsen M.R."/>
            <person name="Sondergaard T.E."/>
            <person name="Sorensen J.L."/>
            <person name="Fitzpatrick D.A."/>
            <person name="Frisvad J.C."/>
            <person name="Nielsen K.L."/>
        </authorList>
    </citation>
    <scope>NUCLEOTIDE SEQUENCE</scope>
    <source>
        <strain evidence="2">IBT 21472</strain>
    </source>
</reference>
<feature type="compositionally biased region" description="Basic and acidic residues" evidence="1">
    <location>
        <begin position="215"/>
        <end position="231"/>
    </location>
</feature>
<protein>
    <submittedName>
        <fullName evidence="2">Uncharacterized protein</fullName>
    </submittedName>
</protein>
<reference evidence="2" key="1">
    <citation type="submission" date="2022-12" db="EMBL/GenBank/DDBJ databases">
        <authorList>
            <person name="Petersen C."/>
        </authorList>
    </citation>
    <scope>NUCLEOTIDE SEQUENCE</scope>
    <source>
        <strain evidence="2">IBT 21472</strain>
    </source>
</reference>
<keyword evidence="3" id="KW-1185">Reference proteome</keyword>
<gene>
    <name evidence="2" type="ORF">N7476_009148</name>
</gene>
<feature type="compositionally biased region" description="Polar residues" evidence="1">
    <location>
        <begin position="285"/>
        <end position="309"/>
    </location>
</feature>
<feature type="compositionally biased region" description="Polar residues" evidence="1">
    <location>
        <begin position="153"/>
        <end position="168"/>
    </location>
</feature>
<feature type="region of interest" description="Disordered" evidence="1">
    <location>
        <begin position="446"/>
        <end position="467"/>
    </location>
</feature>
<feature type="compositionally biased region" description="Basic and acidic residues" evidence="1">
    <location>
        <begin position="570"/>
        <end position="583"/>
    </location>
</feature>
<accession>A0A9W9PT09</accession>
<name>A0A9W9PT09_9EURO</name>
<sequence length="884" mass="97733">MSRRVVSRVISLEPLHVIRAKDKRARELALSRRDDSDLASAFEPEQSTAETVREEKPSKKPSDVNNDPMSALSTESAYDSSRLANIAHETGATKHAIPNAPHPMLNATSAFASSDNSINANATNATSSADAAPPSKLIFDTDKEDSNAIKIQNMQQASVSNDVESSSKGVLIPGIRGKEKLPEPSKRDSAFSRPRRSTRKSYTLLLEPDVDWDEDLRPTDDEMEIVDDHGETALTSPDPEYRNSTDRKSPKRKKRQSGPNSSKRRKGVKDKTSLVPKGGDRDLQLSLTSAPITFSQTQVSGSHTGSSSRPLDGRSEAATTKDTAKIPKTSFPGISEDQNQYHSQVAVEKHEVIEISSDSSSSSKKPSLDYDINPQSNHVSPTFNLNQGRGKVVGMKLSDALRDAGEPFRHTDDPATHPTGIFETAIDNKDANVSTSRKPLARISPFRNSEVTESSIDQGQVESDSNRLASDSRMIRADYLNLPVTTNLHGLFNDQADIKINEKTDDMTHAMMDPAMKSTGMVHEKLVNSQEYSQFTGSKADTLSQSSSAAKADRQATFTTHENQSQNTPESEKPLLTKETPLESRPRWIPRSILVDRNGSPRLANQGDKNIQTPFLIDERMGSIDLTGVSSSSSDYDQSSEMYSPGYTPESQRTWSKFHRDMVAEFGINTEQLLHDGDRPTSLSKAFVSETARCGTSHTDRQYTEKLLETRPMITPQRADDTSAGTRTYIDHERTSTIAATFSTDSTDEVGLCGRDRAHDRLGDPSLSRTSGPSYPGLEPSRSLVQDDANGVEWISALQTAQRSAHDLLQQLSTQLAAEQDTIRDVLQIYRTGCHRILDDLFRAQEVRMELYRQQMSSVKEQHTQICRELIRGLQELDDRVQGP</sequence>
<feature type="region of interest" description="Disordered" evidence="1">
    <location>
        <begin position="538"/>
        <end position="583"/>
    </location>
</feature>
<feature type="compositionally biased region" description="Polar residues" evidence="1">
    <location>
        <begin position="373"/>
        <end position="387"/>
    </location>
</feature>
<feature type="compositionally biased region" description="Low complexity" evidence="1">
    <location>
        <begin position="356"/>
        <end position="365"/>
    </location>
</feature>
<comment type="caution">
    <text evidence="2">The sequence shown here is derived from an EMBL/GenBank/DDBJ whole genome shotgun (WGS) entry which is preliminary data.</text>
</comment>
<feature type="compositionally biased region" description="Basic residues" evidence="1">
    <location>
        <begin position="249"/>
        <end position="268"/>
    </location>
</feature>
<evidence type="ECO:0000313" key="3">
    <source>
        <dbReference type="Proteomes" id="UP001147746"/>
    </source>
</evidence>
<dbReference type="Proteomes" id="UP001147746">
    <property type="component" value="Unassembled WGS sequence"/>
</dbReference>
<dbReference type="AlphaFoldDB" id="A0A9W9PT09"/>
<feature type="compositionally biased region" description="Basic and acidic residues" evidence="1">
    <location>
        <begin position="51"/>
        <end position="62"/>
    </location>
</feature>
<feature type="region of interest" description="Disordered" evidence="1">
    <location>
        <begin position="153"/>
        <end position="387"/>
    </location>
</feature>
<feature type="compositionally biased region" description="Basic and acidic residues" evidence="1">
    <location>
        <begin position="176"/>
        <end position="190"/>
    </location>
</feature>
<organism evidence="2 3">
    <name type="scientific">Penicillium atrosanguineum</name>
    <dbReference type="NCBI Taxonomy" id="1132637"/>
    <lineage>
        <taxon>Eukaryota</taxon>
        <taxon>Fungi</taxon>
        <taxon>Dikarya</taxon>
        <taxon>Ascomycota</taxon>
        <taxon>Pezizomycotina</taxon>
        <taxon>Eurotiomycetes</taxon>
        <taxon>Eurotiomycetidae</taxon>
        <taxon>Eurotiales</taxon>
        <taxon>Aspergillaceae</taxon>
        <taxon>Penicillium</taxon>
    </lineage>
</organism>
<feature type="compositionally biased region" description="Polar residues" evidence="1">
    <location>
        <begin position="63"/>
        <end position="80"/>
    </location>
</feature>
<feature type="region of interest" description="Disordered" evidence="1">
    <location>
        <begin position="85"/>
        <end position="104"/>
    </location>
</feature>
<dbReference type="EMBL" id="JAPZBO010000008">
    <property type="protein sequence ID" value="KAJ5308492.1"/>
    <property type="molecule type" value="Genomic_DNA"/>
</dbReference>
<feature type="compositionally biased region" description="Low complexity" evidence="1">
    <location>
        <begin position="630"/>
        <end position="644"/>
    </location>
</feature>
<feature type="region of interest" description="Disordered" evidence="1">
    <location>
        <begin position="755"/>
        <end position="780"/>
    </location>
</feature>
<feature type="compositionally biased region" description="Basic and acidic residues" evidence="1">
    <location>
        <begin position="239"/>
        <end position="248"/>
    </location>
</feature>